<proteinExistence type="predicted"/>
<accession>A0A1Y2AGY8</accession>
<reference evidence="1 2" key="1">
    <citation type="submission" date="2016-07" db="EMBL/GenBank/DDBJ databases">
        <title>Pervasive Adenine N6-methylation of Active Genes in Fungi.</title>
        <authorList>
            <consortium name="DOE Joint Genome Institute"/>
            <person name="Mondo S.J."/>
            <person name="Dannebaum R.O."/>
            <person name="Kuo R.C."/>
            <person name="Labutti K."/>
            <person name="Haridas S."/>
            <person name="Kuo A."/>
            <person name="Salamov A."/>
            <person name="Ahrendt S.R."/>
            <person name="Lipzen A."/>
            <person name="Sullivan W."/>
            <person name="Andreopoulos W.B."/>
            <person name="Clum A."/>
            <person name="Lindquist E."/>
            <person name="Daum C."/>
            <person name="Ramamoorthy G.K."/>
            <person name="Gryganskyi A."/>
            <person name="Culley D."/>
            <person name="Magnuson J.K."/>
            <person name="James T.Y."/>
            <person name="O'Malley M.A."/>
            <person name="Stajich J.E."/>
            <person name="Spatafora J.W."/>
            <person name="Visel A."/>
            <person name="Grigoriev I.V."/>
        </authorList>
    </citation>
    <scope>NUCLEOTIDE SEQUENCE [LARGE SCALE GENOMIC DNA]</scope>
    <source>
        <strain evidence="1 2">68-887.2</strain>
    </source>
</reference>
<gene>
    <name evidence="1" type="ORF">BCR39DRAFT_554096</name>
</gene>
<comment type="caution">
    <text evidence="1">The sequence shown here is derived from an EMBL/GenBank/DDBJ whole genome shotgun (WGS) entry which is preliminary data.</text>
</comment>
<name>A0A1Y2AGY8_9TREE</name>
<protein>
    <submittedName>
        <fullName evidence="1">Uncharacterized protein</fullName>
    </submittedName>
</protein>
<sequence>MHRSFWCSAYLRLTVQKKARKGAPCQRRAKTRAFCKRGFSLPLLTAANLALIDPSCKRGHVDYADSDDILSVRLPVSKGWNSWPSSV</sequence>
<evidence type="ECO:0000313" key="1">
    <source>
        <dbReference type="EMBL" id="ORY21225.1"/>
    </source>
</evidence>
<evidence type="ECO:0000313" key="2">
    <source>
        <dbReference type="Proteomes" id="UP000193986"/>
    </source>
</evidence>
<dbReference type="EMBL" id="MCFC01000116">
    <property type="protein sequence ID" value="ORY21225.1"/>
    <property type="molecule type" value="Genomic_DNA"/>
</dbReference>
<keyword evidence="2" id="KW-1185">Reference proteome</keyword>
<organism evidence="1 2">
    <name type="scientific">Naematelia encephala</name>
    <dbReference type="NCBI Taxonomy" id="71784"/>
    <lineage>
        <taxon>Eukaryota</taxon>
        <taxon>Fungi</taxon>
        <taxon>Dikarya</taxon>
        <taxon>Basidiomycota</taxon>
        <taxon>Agaricomycotina</taxon>
        <taxon>Tremellomycetes</taxon>
        <taxon>Tremellales</taxon>
        <taxon>Naemateliaceae</taxon>
        <taxon>Naematelia</taxon>
    </lineage>
</organism>
<dbReference type="AlphaFoldDB" id="A0A1Y2AGY8"/>
<dbReference type="InParanoid" id="A0A1Y2AGY8"/>
<dbReference type="Proteomes" id="UP000193986">
    <property type="component" value="Unassembled WGS sequence"/>
</dbReference>